<dbReference type="STRING" id="1114924.SAMN05216258_1014"/>
<reference evidence="6 7" key="1">
    <citation type="submission" date="2016-10" db="EMBL/GenBank/DDBJ databases">
        <authorList>
            <person name="de Groot N.N."/>
        </authorList>
    </citation>
    <scope>NUCLEOTIDE SEQUENCE [LARGE SCALE GENOMIC DNA]</scope>
    <source>
        <strain evidence="6 7">CGMCC 1.11030</strain>
    </source>
</reference>
<dbReference type="InterPro" id="IPR053876">
    <property type="entry name" value="Phage_int_M"/>
</dbReference>
<dbReference type="SUPFAM" id="SSF56349">
    <property type="entry name" value="DNA breaking-rejoining enzymes"/>
    <property type="match status" value="1"/>
</dbReference>
<evidence type="ECO:0000256" key="2">
    <source>
        <dbReference type="ARBA" id="ARBA00022908"/>
    </source>
</evidence>
<dbReference type="Gene3D" id="1.10.150.130">
    <property type="match status" value="1"/>
</dbReference>
<dbReference type="RefSeq" id="WP_092856432.1">
    <property type="nucleotide sequence ID" value="NZ_FOQH01000001.1"/>
</dbReference>
<dbReference type="CDD" id="cd00796">
    <property type="entry name" value="INT_Rci_Hp1_C"/>
    <property type="match status" value="1"/>
</dbReference>
<proteinExistence type="inferred from homology"/>
<evidence type="ECO:0000259" key="5">
    <source>
        <dbReference type="PROSITE" id="PS51898"/>
    </source>
</evidence>
<dbReference type="Pfam" id="PF22022">
    <property type="entry name" value="Phage_int_M"/>
    <property type="match status" value="1"/>
</dbReference>
<evidence type="ECO:0000256" key="1">
    <source>
        <dbReference type="ARBA" id="ARBA00008857"/>
    </source>
</evidence>
<gene>
    <name evidence="6" type="ORF">SAMN05216258_1014</name>
</gene>
<dbReference type="InterPro" id="IPR011010">
    <property type="entry name" value="DNA_brk_join_enz"/>
</dbReference>
<evidence type="ECO:0000256" key="4">
    <source>
        <dbReference type="ARBA" id="ARBA00023172"/>
    </source>
</evidence>
<dbReference type="InterPro" id="IPR013762">
    <property type="entry name" value="Integrase-like_cat_sf"/>
</dbReference>
<dbReference type="InterPro" id="IPR025166">
    <property type="entry name" value="Integrase_DNA_bind_dom"/>
</dbReference>
<dbReference type="InterPro" id="IPR002104">
    <property type="entry name" value="Integrase_catalytic"/>
</dbReference>
<dbReference type="EMBL" id="FOQH01000001">
    <property type="protein sequence ID" value="SFH60228.1"/>
    <property type="molecule type" value="Genomic_DNA"/>
</dbReference>
<name>A0A1I3BD74_9RHOB</name>
<dbReference type="Gene3D" id="1.10.443.10">
    <property type="entry name" value="Intergrase catalytic core"/>
    <property type="match status" value="1"/>
</dbReference>
<dbReference type="PANTHER" id="PTHR30629">
    <property type="entry name" value="PROPHAGE INTEGRASE"/>
    <property type="match status" value="1"/>
</dbReference>
<keyword evidence="3" id="KW-0238">DNA-binding</keyword>
<protein>
    <submittedName>
        <fullName evidence="6">Site-specific recombinase XerD</fullName>
    </submittedName>
</protein>
<keyword evidence="7" id="KW-1185">Reference proteome</keyword>
<evidence type="ECO:0000256" key="3">
    <source>
        <dbReference type="ARBA" id="ARBA00023125"/>
    </source>
</evidence>
<sequence length="436" mass="48175">MPRRSTEKLSDRFIRSLPDTETRARIVYDAALPGFGLRLTPGGARAFVLNYVVSGRERRMTIGRFPAWSTSAAREEARALRRRIDLGEDPMAESAARDAAAAAARATPTVADLFARYDQEHLPTKAPRSAADDRSMWRNCILPALGARKVAEVAPDDVDRLHAEVSRTRPVRANRVVEVLRKAFNLAIRWGWRADNPAAGVRRNREEPRDRYLAPAEIRRLVAALDRHPERVSASAIRLLMLTGARRSEALGATWDQFDLEAGIWIKPSSQTKQRRAHRVPLSAPGVRMLAEMRQAARGRFVFPGADPERPLTDVKRTWLAVCRDAGLAVGEPMRSAAGEVLRDPQGEPRLRWTPTVRLHDLRHTYASILASEGLSLPVIGALLGHSQPQTTARYAHLLDDPLRAATEAVAGVLAAQSVDDADTRDAALGQAQTRV</sequence>
<evidence type="ECO:0000313" key="6">
    <source>
        <dbReference type="EMBL" id="SFH60228.1"/>
    </source>
</evidence>
<dbReference type="Gene3D" id="3.30.160.390">
    <property type="entry name" value="Integrase, DNA-binding domain"/>
    <property type="match status" value="1"/>
</dbReference>
<dbReference type="PANTHER" id="PTHR30629:SF2">
    <property type="entry name" value="PROPHAGE INTEGRASE INTS-RELATED"/>
    <property type="match status" value="1"/>
</dbReference>
<dbReference type="Pfam" id="PF13356">
    <property type="entry name" value="Arm-DNA-bind_3"/>
    <property type="match status" value="1"/>
</dbReference>
<feature type="domain" description="Tyr recombinase" evidence="5">
    <location>
        <begin position="208"/>
        <end position="408"/>
    </location>
</feature>
<accession>A0A1I3BD74</accession>
<dbReference type="PROSITE" id="PS51898">
    <property type="entry name" value="TYR_RECOMBINASE"/>
    <property type="match status" value="1"/>
</dbReference>
<dbReference type="GO" id="GO:0015074">
    <property type="term" value="P:DNA integration"/>
    <property type="evidence" value="ECO:0007669"/>
    <property type="project" value="UniProtKB-KW"/>
</dbReference>
<dbReference type="InterPro" id="IPR010998">
    <property type="entry name" value="Integrase_recombinase_N"/>
</dbReference>
<dbReference type="Proteomes" id="UP000199377">
    <property type="component" value="Unassembled WGS sequence"/>
</dbReference>
<dbReference type="InterPro" id="IPR038488">
    <property type="entry name" value="Integrase_DNA-bd_sf"/>
</dbReference>
<dbReference type="Pfam" id="PF00589">
    <property type="entry name" value="Phage_integrase"/>
    <property type="match status" value="1"/>
</dbReference>
<keyword evidence="4" id="KW-0233">DNA recombination</keyword>
<organism evidence="6 7">
    <name type="scientific">Albimonas pacifica</name>
    <dbReference type="NCBI Taxonomy" id="1114924"/>
    <lineage>
        <taxon>Bacteria</taxon>
        <taxon>Pseudomonadati</taxon>
        <taxon>Pseudomonadota</taxon>
        <taxon>Alphaproteobacteria</taxon>
        <taxon>Rhodobacterales</taxon>
        <taxon>Paracoccaceae</taxon>
        <taxon>Albimonas</taxon>
    </lineage>
</organism>
<dbReference type="GO" id="GO:0003677">
    <property type="term" value="F:DNA binding"/>
    <property type="evidence" value="ECO:0007669"/>
    <property type="project" value="UniProtKB-KW"/>
</dbReference>
<keyword evidence="2" id="KW-0229">DNA integration</keyword>
<evidence type="ECO:0000313" key="7">
    <source>
        <dbReference type="Proteomes" id="UP000199377"/>
    </source>
</evidence>
<dbReference type="GO" id="GO:0006310">
    <property type="term" value="P:DNA recombination"/>
    <property type="evidence" value="ECO:0007669"/>
    <property type="project" value="UniProtKB-KW"/>
</dbReference>
<dbReference type="InterPro" id="IPR050808">
    <property type="entry name" value="Phage_Integrase"/>
</dbReference>
<comment type="similarity">
    <text evidence="1">Belongs to the 'phage' integrase family.</text>
</comment>
<dbReference type="OrthoDB" id="6388170at2"/>
<dbReference type="AlphaFoldDB" id="A0A1I3BD74"/>